<dbReference type="InterPro" id="IPR042095">
    <property type="entry name" value="SUMF_sf"/>
</dbReference>
<dbReference type="GO" id="GO:0120147">
    <property type="term" value="F:formylglycine-generating oxidase activity"/>
    <property type="evidence" value="ECO:0007669"/>
    <property type="project" value="TreeGrafter"/>
</dbReference>
<dbReference type="Pfam" id="PF03781">
    <property type="entry name" value="FGE-sulfatase"/>
    <property type="match status" value="1"/>
</dbReference>
<dbReference type="Proteomes" id="UP000462014">
    <property type="component" value="Unassembled WGS sequence"/>
</dbReference>
<comment type="caution">
    <text evidence="2">The sequence shown here is derived from an EMBL/GenBank/DDBJ whole genome shotgun (WGS) entry which is preliminary data.</text>
</comment>
<dbReference type="Gene3D" id="3.90.1580.10">
    <property type="entry name" value="paralog of FGE (formylglycine-generating enzyme)"/>
    <property type="match status" value="1"/>
</dbReference>
<dbReference type="RefSeq" id="WP_157563984.1">
    <property type="nucleotide sequence ID" value="NZ_WPIK01000002.1"/>
</dbReference>
<accession>A0A7K1ST16</accession>
<reference evidence="2 3" key="1">
    <citation type="submission" date="2019-12" db="EMBL/GenBank/DDBJ databases">
        <title>Mucilaginibacter sp. HMF7410 genome sequencing and assembly.</title>
        <authorList>
            <person name="Kang H."/>
            <person name="Cha I."/>
            <person name="Kim H."/>
            <person name="Joh K."/>
        </authorList>
    </citation>
    <scope>NUCLEOTIDE SEQUENCE [LARGE SCALE GENOMIC DNA]</scope>
    <source>
        <strain evidence="2 3">HMF7410</strain>
    </source>
</reference>
<dbReference type="InterPro" id="IPR016187">
    <property type="entry name" value="CTDL_fold"/>
</dbReference>
<feature type="domain" description="Sulfatase-modifying factor enzyme-like" evidence="1">
    <location>
        <begin position="71"/>
        <end position="377"/>
    </location>
</feature>
<dbReference type="PANTHER" id="PTHR23150">
    <property type="entry name" value="SULFATASE MODIFYING FACTOR 1, 2"/>
    <property type="match status" value="1"/>
</dbReference>
<dbReference type="EMBL" id="WPIK01000002">
    <property type="protein sequence ID" value="MVN20458.1"/>
    <property type="molecule type" value="Genomic_DNA"/>
</dbReference>
<organism evidence="2 3">
    <name type="scientific">Mucilaginibacter arboris</name>
    <dbReference type="NCBI Taxonomy" id="2682090"/>
    <lineage>
        <taxon>Bacteria</taxon>
        <taxon>Pseudomonadati</taxon>
        <taxon>Bacteroidota</taxon>
        <taxon>Sphingobacteriia</taxon>
        <taxon>Sphingobacteriales</taxon>
        <taxon>Sphingobacteriaceae</taxon>
        <taxon>Mucilaginibacter</taxon>
    </lineage>
</organism>
<sequence length="380" mass="42504">MKFKFLLISLFVPLLFCGCKQKTSTATAHANVLPALSKKAICCESNIPSRFPSLNSSKNSVTQALGTSSHAGMVWIRPGIYMMGGDNNQAAPDEFPKHKTSVKGFWMDETEVTNAQFAKFVAATGYVTTAERKPDWNELKKQLPPGTPKPDDSVLVAASLVFDPPNHAVDLNDYSHWWAWKKGADWKHPHGPGSSIKGKDNYPVVHVSWYDAVAYCKWANKRLPTEAEWEWAARGGLQNKVYPWGNEQVDAGKPKANTWQGHFPDKNTMKDKFYSLAPVASFAANGYGLYDMAGNVWEWCSDYYNNKYYESVASANGVKNPQGPDKSYDPEDPYAKKRVIRGGSFLCNDSYCSGYRVSRRMKSTEDSGMEHLGFRCIQDN</sequence>
<gene>
    <name evidence="2" type="ORF">GO621_02780</name>
</gene>
<evidence type="ECO:0000313" key="3">
    <source>
        <dbReference type="Proteomes" id="UP000462014"/>
    </source>
</evidence>
<dbReference type="AlphaFoldDB" id="A0A7K1ST16"/>
<proteinExistence type="predicted"/>
<dbReference type="InterPro" id="IPR005532">
    <property type="entry name" value="SUMF_dom"/>
</dbReference>
<protein>
    <submittedName>
        <fullName evidence="2">SUMF1/EgtB/PvdO family nonheme iron enzyme</fullName>
    </submittedName>
</protein>
<dbReference type="PANTHER" id="PTHR23150:SF19">
    <property type="entry name" value="FORMYLGLYCINE-GENERATING ENZYME"/>
    <property type="match status" value="1"/>
</dbReference>
<evidence type="ECO:0000313" key="2">
    <source>
        <dbReference type="EMBL" id="MVN20458.1"/>
    </source>
</evidence>
<dbReference type="InterPro" id="IPR051043">
    <property type="entry name" value="Sulfatase_Mod_Factor_Kinase"/>
</dbReference>
<evidence type="ECO:0000259" key="1">
    <source>
        <dbReference type="Pfam" id="PF03781"/>
    </source>
</evidence>
<dbReference type="SUPFAM" id="SSF56436">
    <property type="entry name" value="C-type lectin-like"/>
    <property type="match status" value="1"/>
</dbReference>
<name>A0A7K1ST16_9SPHI</name>
<keyword evidence="3" id="KW-1185">Reference proteome</keyword>
<dbReference type="PROSITE" id="PS51257">
    <property type="entry name" value="PROKAR_LIPOPROTEIN"/>
    <property type="match status" value="1"/>
</dbReference>